<gene>
    <name evidence="3" type="ORF">DSM02_1231</name>
</gene>
<name>A0A4Q0PEQ7_9FLAO</name>
<dbReference type="InterPro" id="IPR006224">
    <property type="entry name" value="PsdUridine_synth_RluA-like_CS"/>
</dbReference>
<dbReference type="GO" id="GO:0009982">
    <property type="term" value="F:pseudouridine synthase activity"/>
    <property type="evidence" value="ECO:0007669"/>
    <property type="project" value="InterPro"/>
</dbReference>
<dbReference type="InterPro" id="IPR006145">
    <property type="entry name" value="PsdUridine_synth_RsuA/RluA"/>
</dbReference>
<dbReference type="PROSITE" id="PS01129">
    <property type="entry name" value="PSI_RLU"/>
    <property type="match status" value="1"/>
</dbReference>
<feature type="domain" description="Pseudouridine synthase RsuA/RluA-like" evidence="2">
    <location>
        <begin position="110"/>
        <end position="248"/>
    </location>
</feature>
<dbReference type="Proteomes" id="UP000289859">
    <property type="component" value="Unassembled WGS sequence"/>
</dbReference>
<evidence type="ECO:0000313" key="4">
    <source>
        <dbReference type="Proteomes" id="UP000289859"/>
    </source>
</evidence>
<comment type="caution">
    <text evidence="3">The sequence shown here is derived from an EMBL/GenBank/DDBJ whole genome shotgun (WGS) entry which is preliminary data.</text>
</comment>
<keyword evidence="4" id="KW-1185">Reference proteome</keyword>
<dbReference type="GO" id="GO:0140098">
    <property type="term" value="F:catalytic activity, acting on RNA"/>
    <property type="evidence" value="ECO:0007669"/>
    <property type="project" value="UniProtKB-ARBA"/>
</dbReference>
<protein>
    <submittedName>
        <fullName evidence="3">RluA family pseudouridine synthase</fullName>
    </submittedName>
</protein>
<comment type="similarity">
    <text evidence="1">Belongs to the pseudouridine synthase RluA family.</text>
</comment>
<evidence type="ECO:0000259" key="2">
    <source>
        <dbReference type="Pfam" id="PF00849"/>
    </source>
</evidence>
<evidence type="ECO:0000313" key="3">
    <source>
        <dbReference type="EMBL" id="RXG25261.1"/>
    </source>
</evidence>
<dbReference type="AlphaFoldDB" id="A0A4Q0PEQ7"/>
<dbReference type="CDD" id="cd02869">
    <property type="entry name" value="PseudoU_synth_RluA_like"/>
    <property type="match status" value="1"/>
</dbReference>
<dbReference type="EMBL" id="QOVK01000003">
    <property type="protein sequence ID" value="RXG25261.1"/>
    <property type="molecule type" value="Genomic_DNA"/>
</dbReference>
<dbReference type="Gene3D" id="3.30.2350.10">
    <property type="entry name" value="Pseudouridine synthase"/>
    <property type="match status" value="1"/>
</dbReference>
<organism evidence="3 4">
    <name type="scientific">Leeuwenhoekiella polynyae</name>
    <dbReference type="NCBI Taxonomy" id="1550906"/>
    <lineage>
        <taxon>Bacteria</taxon>
        <taxon>Pseudomonadati</taxon>
        <taxon>Bacteroidota</taxon>
        <taxon>Flavobacteriia</taxon>
        <taxon>Flavobacteriales</taxon>
        <taxon>Flavobacteriaceae</taxon>
        <taxon>Leeuwenhoekiella</taxon>
    </lineage>
</organism>
<dbReference type="Pfam" id="PF00849">
    <property type="entry name" value="PseudoU_synth_2"/>
    <property type="match status" value="1"/>
</dbReference>
<dbReference type="SUPFAM" id="SSF55120">
    <property type="entry name" value="Pseudouridine synthase"/>
    <property type="match status" value="1"/>
</dbReference>
<reference evidence="3 4" key="1">
    <citation type="submission" date="2018-07" db="EMBL/GenBank/DDBJ databases">
        <title>Leeuwenhoekiella genomics.</title>
        <authorList>
            <person name="Tahon G."/>
            <person name="Willems A."/>
        </authorList>
    </citation>
    <scope>NUCLEOTIDE SEQUENCE [LARGE SCALE GENOMIC DNA]</scope>
    <source>
        <strain evidence="3 4">LMG 29608</strain>
    </source>
</reference>
<dbReference type="GO" id="GO:0000455">
    <property type="term" value="P:enzyme-directed rRNA pseudouridine synthesis"/>
    <property type="evidence" value="ECO:0007669"/>
    <property type="project" value="TreeGrafter"/>
</dbReference>
<dbReference type="GO" id="GO:0003723">
    <property type="term" value="F:RNA binding"/>
    <property type="evidence" value="ECO:0007669"/>
    <property type="project" value="InterPro"/>
</dbReference>
<sequence length="311" mass="34709">MGIFVGALAQILDSSKTEAQVFTIETHTALPQKTPIRLQEYGVGIFKSLATKSALKKVLKKKQITVDGSLASTATWITGGERIVLTRPESETQQKKLVFPVHVLYEDDYLAVIHKPAGILVSGNRFKTIANALLQNLEYSPLKDKCKPQPVHRLDFATTGALLVGKTRSSIRLLNKLFENKEVTKTYYAVTIGNMPANGAINQPIDDKPATSLFQICETVASTRFDQLNLVELKPLTGRRHQLRKHLSGMGNPILGDRDYTPEALLLKGKGMYLHAYSLKFQHPFTNQDLLIKDELPEGFTKLFKDHIPLF</sequence>
<evidence type="ECO:0000256" key="1">
    <source>
        <dbReference type="ARBA" id="ARBA00010876"/>
    </source>
</evidence>
<proteinExistence type="inferred from homology"/>
<dbReference type="InterPro" id="IPR020103">
    <property type="entry name" value="PsdUridine_synth_cat_dom_sf"/>
</dbReference>
<accession>A0A4Q0PEQ7</accession>
<dbReference type="PANTHER" id="PTHR21600">
    <property type="entry name" value="MITOCHONDRIAL RNA PSEUDOURIDINE SYNTHASE"/>
    <property type="match status" value="1"/>
</dbReference>
<dbReference type="InterPro" id="IPR050188">
    <property type="entry name" value="RluA_PseudoU_synthase"/>
</dbReference>
<dbReference type="PANTHER" id="PTHR21600:SF87">
    <property type="entry name" value="RNA PSEUDOURIDYLATE SYNTHASE DOMAIN-CONTAINING PROTEIN 1"/>
    <property type="match status" value="1"/>
</dbReference>